<accession>A0A4Z2HXM7</accession>
<dbReference type="AlphaFoldDB" id="A0A4Z2HXM7"/>
<protein>
    <submittedName>
        <fullName evidence="2">Uncharacterized protein</fullName>
    </submittedName>
</protein>
<sequence length="70" mass="7604">MNLQILTYFHPAAAFTESTSKGMCLLSHHSLRFASSQTAALDPTTGERSQPPVDQSERSPAEATGNTRVR</sequence>
<comment type="caution">
    <text evidence="2">The sequence shown here is derived from an EMBL/GenBank/DDBJ whole genome shotgun (WGS) entry which is preliminary data.</text>
</comment>
<keyword evidence="3" id="KW-1185">Reference proteome</keyword>
<evidence type="ECO:0000313" key="2">
    <source>
        <dbReference type="EMBL" id="TNN69682.1"/>
    </source>
</evidence>
<dbReference type="Proteomes" id="UP000314294">
    <property type="component" value="Unassembled WGS sequence"/>
</dbReference>
<gene>
    <name evidence="2" type="ORF">EYF80_020046</name>
</gene>
<evidence type="ECO:0000313" key="3">
    <source>
        <dbReference type="Proteomes" id="UP000314294"/>
    </source>
</evidence>
<organism evidence="2 3">
    <name type="scientific">Liparis tanakae</name>
    <name type="common">Tanaka's snailfish</name>
    <dbReference type="NCBI Taxonomy" id="230148"/>
    <lineage>
        <taxon>Eukaryota</taxon>
        <taxon>Metazoa</taxon>
        <taxon>Chordata</taxon>
        <taxon>Craniata</taxon>
        <taxon>Vertebrata</taxon>
        <taxon>Euteleostomi</taxon>
        <taxon>Actinopterygii</taxon>
        <taxon>Neopterygii</taxon>
        <taxon>Teleostei</taxon>
        <taxon>Neoteleostei</taxon>
        <taxon>Acanthomorphata</taxon>
        <taxon>Eupercaria</taxon>
        <taxon>Perciformes</taxon>
        <taxon>Cottioidei</taxon>
        <taxon>Cottales</taxon>
        <taxon>Liparidae</taxon>
        <taxon>Liparis</taxon>
    </lineage>
</organism>
<proteinExistence type="predicted"/>
<dbReference type="EMBL" id="SRLO01000172">
    <property type="protein sequence ID" value="TNN69682.1"/>
    <property type="molecule type" value="Genomic_DNA"/>
</dbReference>
<reference evidence="2 3" key="1">
    <citation type="submission" date="2019-03" db="EMBL/GenBank/DDBJ databases">
        <title>First draft genome of Liparis tanakae, snailfish: a comprehensive survey of snailfish specific genes.</title>
        <authorList>
            <person name="Kim W."/>
            <person name="Song I."/>
            <person name="Jeong J.-H."/>
            <person name="Kim D."/>
            <person name="Kim S."/>
            <person name="Ryu S."/>
            <person name="Song J.Y."/>
            <person name="Lee S.K."/>
        </authorList>
    </citation>
    <scope>NUCLEOTIDE SEQUENCE [LARGE SCALE GENOMIC DNA]</scope>
    <source>
        <tissue evidence="2">Muscle</tissue>
    </source>
</reference>
<name>A0A4Z2HXM7_9TELE</name>
<evidence type="ECO:0000256" key="1">
    <source>
        <dbReference type="SAM" id="MobiDB-lite"/>
    </source>
</evidence>
<feature type="region of interest" description="Disordered" evidence="1">
    <location>
        <begin position="37"/>
        <end position="70"/>
    </location>
</feature>